<dbReference type="RefSeq" id="XP_007705945.1">
    <property type="nucleotide sequence ID" value="XM_007707755.1"/>
</dbReference>
<dbReference type="HOGENOM" id="CLU_1348807_0_0_1"/>
<accession>M2QT06</accession>
<evidence type="ECO:0000313" key="3">
    <source>
        <dbReference type="Proteomes" id="UP000016934"/>
    </source>
</evidence>
<dbReference type="OrthoDB" id="5428863at2759"/>
<dbReference type="GeneID" id="19136479"/>
<dbReference type="STRING" id="665912.M2QT06"/>
<organism evidence="2 3">
    <name type="scientific">Cochliobolus sativus (strain ND90Pr / ATCC 201652)</name>
    <name type="common">Common root rot and spot blotch fungus</name>
    <name type="synonym">Bipolaris sorokiniana</name>
    <dbReference type="NCBI Taxonomy" id="665912"/>
    <lineage>
        <taxon>Eukaryota</taxon>
        <taxon>Fungi</taxon>
        <taxon>Dikarya</taxon>
        <taxon>Ascomycota</taxon>
        <taxon>Pezizomycotina</taxon>
        <taxon>Dothideomycetes</taxon>
        <taxon>Pleosporomycetidae</taxon>
        <taxon>Pleosporales</taxon>
        <taxon>Pleosporineae</taxon>
        <taxon>Pleosporaceae</taxon>
        <taxon>Bipolaris</taxon>
    </lineage>
</organism>
<dbReference type="AlphaFoldDB" id="M2QT06"/>
<proteinExistence type="predicted"/>
<dbReference type="PANTHER" id="PTHR33112">
    <property type="entry name" value="DOMAIN PROTEIN, PUTATIVE-RELATED"/>
    <property type="match status" value="1"/>
</dbReference>
<name>M2QT06_COCSN</name>
<reference evidence="2 3" key="1">
    <citation type="journal article" date="2012" name="PLoS Pathog.">
        <title>Diverse lifestyles and strategies of plant pathogenesis encoded in the genomes of eighteen Dothideomycetes fungi.</title>
        <authorList>
            <person name="Ohm R.A."/>
            <person name="Feau N."/>
            <person name="Henrissat B."/>
            <person name="Schoch C.L."/>
            <person name="Horwitz B.A."/>
            <person name="Barry K.W."/>
            <person name="Condon B.J."/>
            <person name="Copeland A.C."/>
            <person name="Dhillon B."/>
            <person name="Glaser F."/>
            <person name="Hesse C.N."/>
            <person name="Kosti I."/>
            <person name="LaButti K."/>
            <person name="Lindquist E.A."/>
            <person name="Lucas S."/>
            <person name="Salamov A.A."/>
            <person name="Bradshaw R.E."/>
            <person name="Ciuffetti L."/>
            <person name="Hamelin R.C."/>
            <person name="Kema G.H.J."/>
            <person name="Lawrence C."/>
            <person name="Scott J.A."/>
            <person name="Spatafora J.W."/>
            <person name="Turgeon B.G."/>
            <person name="de Wit P.J.G.M."/>
            <person name="Zhong S."/>
            <person name="Goodwin S.B."/>
            <person name="Grigoriev I.V."/>
        </authorList>
    </citation>
    <scope>NUCLEOTIDE SEQUENCE [LARGE SCALE GENOMIC DNA]</scope>
    <source>
        <strain evidence="3">ND90Pr / ATCC 201652</strain>
    </source>
</reference>
<dbReference type="KEGG" id="bsc:COCSADRAFT_31620"/>
<evidence type="ECO:0000259" key="1">
    <source>
        <dbReference type="Pfam" id="PF06985"/>
    </source>
</evidence>
<dbReference type="Pfam" id="PF06985">
    <property type="entry name" value="HET"/>
    <property type="match status" value="1"/>
</dbReference>
<sequence length="203" mass="23242">MPGWKSMEQFEVYWTSDIGLPEHIEMCFPIGIGGFRPFFPVRNVKYRGPSPYRREFCSIHPDYQFIQTQLDIWEEIHVQECKQSMTGKHTLRVIDCKSRQLTTVKPGEPYICLSYMWGSGTTQDVRELGNELPAGVPKAVEDAMAIAINLGIPYLWVDRYCIDQGNPQEKHRLVKNMNRIYEQAEVTIIAAIGDDPHHGLAGV</sequence>
<reference evidence="3" key="2">
    <citation type="journal article" date="2013" name="PLoS Genet.">
        <title>Comparative genome structure, secondary metabolite, and effector coding capacity across Cochliobolus pathogens.</title>
        <authorList>
            <person name="Condon B.J."/>
            <person name="Leng Y."/>
            <person name="Wu D."/>
            <person name="Bushley K.E."/>
            <person name="Ohm R.A."/>
            <person name="Otillar R."/>
            <person name="Martin J."/>
            <person name="Schackwitz W."/>
            <person name="Grimwood J."/>
            <person name="MohdZainudin N."/>
            <person name="Xue C."/>
            <person name="Wang R."/>
            <person name="Manning V.A."/>
            <person name="Dhillon B."/>
            <person name="Tu Z.J."/>
            <person name="Steffenson B.J."/>
            <person name="Salamov A."/>
            <person name="Sun H."/>
            <person name="Lowry S."/>
            <person name="LaButti K."/>
            <person name="Han J."/>
            <person name="Copeland A."/>
            <person name="Lindquist E."/>
            <person name="Barry K."/>
            <person name="Schmutz J."/>
            <person name="Baker S.E."/>
            <person name="Ciuffetti L.M."/>
            <person name="Grigoriev I.V."/>
            <person name="Zhong S."/>
            <person name="Turgeon B.G."/>
        </authorList>
    </citation>
    <scope>NUCLEOTIDE SEQUENCE [LARGE SCALE GENOMIC DNA]</scope>
    <source>
        <strain evidence="3">ND90Pr / ATCC 201652</strain>
    </source>
</reference>
<gene>
    <name evidence="2" type="ORF">COCSADRAFT_31620</name>
</gene>
<dbReference type="InterPro" id="IPR010730">
    <property type="entry name" value="HET"/>
</dbReference>
<keyword evidence="3" id="KW-1185">Reference proteome</keyword>
<evidence type="ECO:0000313" key="2">
    <source>
        <dbReference type="EMBL" id="EMD58309.1"/>
    </source>
</evidence>
<feature type="domain" description="Heterokaryon incompatibility" evidence="1">
    <location>
        <begin position="110"/>
        <end position="201"/>
    </location>
</feature>
<dbReference type="PANTHER" id="PTHR33112:SF1">
    <property type="entry name" value="HETEROKARYON INCOMPATIBILITY DOMAIN-CONTAINING PROTEIN"/>
    <property type="match status" value="1"/>
</dbReference>
<dbReference type="Proteomes" id="UP000016934">
    <property type="component" value="Unassembled WGS sequence"/>
</dbReference>
<protein>
    <recommendedName>
        <fullName evidence="1">Heterokaryon incompatibility domain-containing protein</fullName>
    </recommendedName>
</protein>
<dbReference type="EMBL" id="KB445657">
    <property type="protein sequence ID" value="EMD58309.1"/>
    <property type="molecule type" value="Genomic_DNA"/>
</dbReference>